<accession>A0A517U1A4</accession>
<organism evidence="1 2">
    <name type="scientific">Lacipirellula limnantheis</name>
    <dbReference type="NCBI Taxonomy" id="2528024"/>
    <lineage>
        <taxon>Bacteria</taxon>
        <taxon>Pseudomonadati</taxon>
        <taxon>Planctomycetota</taxon>
        <taxon>Planctomycetia</taxon>
        <taxon>Pirellulales</taxon>
        <taxon>Lacipirellulaceae</taxon>
        <taxon>Lacipirellula</taxon>
    </lineage>
</organism>
<dbReference type="InterPro" id="IPR017143">
    <property type="entry name" value="UCP037225"/>
</dbReference>
<sequence>MHDDATYICANCGEEIVIPIDLAAGHSQSYVEDCPVCCHPQVIHIELDDDGSANAWGEAE</sequence>
<dbReference type="AlphaFoldDB" id="A0A517U1A4"/>
<proteinExistence type="predicted"/>
<dbReference type="InterPro" id="IPR025990">
    <property type="entry name" value="zinc_ribbon_bacterial"/>
</dbReference>
<dbReference type="RefSeq" id="WP_145434148.1">
    <property type="nucleotide sequence ID" value="NZ_CP036339.1"/>
</dbReference>
<dbReference type="OrthoDB" id="9814566at2"/>
<gene>
    <name evidence="1" type="ORF">I41_35890</name>
</gene>
<protein>
    <recommendedName>
        <fullName evidence="3">CPXCG motif-containing cysteine-rich protein</fullName>
    </recommendedName>
</protein>
<name>A0A517U1A4_9BACT</name>
<dbReference type="EMBL" id="CP036339">
    <property type="protein sequence ID" value="QDT74394.1"/>
    <property type="molecule type" value="Genomic_DNA"/>
</dbReference>
<dbReference type="PIRSF" id="PIRSF037225">
    <property type="entry name" value="UCP037225"/>
    <property type="match status" value="1"/>
</dbReference>
<dbReference type="KEGG" id="llh:I41_35890"/>
<evidence type="ECO:0008006" key="3">
    <source>
        <dbReference type="Google" id="ProtNLM"/>
    </source>
</evidence>
<dbReference type="Proteomes" id="UP000317909">
    <property type="component" value="Chromosome"/>
</dbReference>
<dbReference type="Pfam" id="PF14255">
    <property type="entry name" value="Zn_ribbon_21"/>
    <property type="match status" value="1"/>
</dbReference>
<evidence type="ECO:0000313" key="2">
    <source>
        <dbReference type="Proteomes" id="UP000317909"/>
    </source>
</evidence>
<reference evidence="1 2" key="1">
    <citation type="submission" date="2019-02" db="EMBL/GenBank/DDBJ databases">
        <title>Deep-cultivation of Planctomycetes and their phenomic and genomic characterization uncovers novel biology.</title>
        <authorList>
            <person name="Wiegand S."/>
            <person name="Jogler M."/>
            <person name="Boedeker C."/>
            <person name="Pinto D."/>
            <person name="Vollmers J."/>
            <person name="Rivas-Marin E."/>
            <person name="Kohn T."/>
            <person name="Peeters S.H."/>
            <person name="Heuer A."/>
            <person name="Rast P."/>
            <person name="Oberbeckmann S."/>
            <person name="Bunk B."/>
            <person name="Jeske O."/>
            <person name="Meyerdierks A."/>
            <person name="Storesund J.E."/>
            <person name="Kallscheuer N."/>
            <person name="Luecker S."/>
            <person name="Lage O.M."/>
            <person name="Pohl T."/>
            <person name="Merkel B.J."/>
            <person name="Hornburger P."/>
            <person name="Mueller R.-W."/>
            <person name="Bruemmer F."/>
            <person name="Labrenz M."/>
            <person name="Spormann A.M."/>
            <person name="Op den Camp H."/>
            <person name="Overmann J."/>
            <person name="Amann R."/>
            <person name="Jetten M.S.M."/>
            <person name="Mascher T."/>
            <person name="Medema M.H."/>
            <person name="Devos D.P."/>
            <person name="Kaster A.-K."/>
            <person name="Ovreas L."/>
            <person name="Rohde M."/>
            <person name="Galperin M.Y."/>
            <person name="Jogler C."/>
        </authorList>
    </citation>
    <scope>NUCLEOTIDE SEQUENCE [LARGE SCALE GENOMIC DNA]</scope>
    <source>
        <strain evidence="1 2">I41</strain>
    </source>
</reference>
<keyword evidence="2" id="KW-1185">Reference proteome</keyword>
<evidence type="ECO:0000313" key="1">
    <source>
        <dbReference type="EMBL" id="QDT74394.1"/>
    </source>
</evidence>